<evidence type="ECO:0000256" key="8">
    <source>
        <dbReference type="ARBA" id="ARBA00022842"/>
    </source>
</evidence>
<keyword evidence="13" id="KW-1185">Reference proteome</keyword>
<sequence length="432" mass="47809">PFRLTPSPTPSASSSSSSAPICSPFPVSISRSTHLWWHPKRLLDARRLVILHRGRPHRQIGGGAGRRRYSIVCLMEPKAEARAPGADGSKRRRLKLEALYRDHYFVRELPGDPRTDTIPRQIVLRIIIFIRALVIVLIIITSVFVRPDFPIIFAGALPLKEGLPYAQCYGGHQFGRWAGQLGDGRAITLDEILNSRDERWELQLKGAGKTPYSRFADGLVVLHSSICEFLCSEAMNGLGIPTTRALCLVATGKFVTRDIGNPRDEPGAIVCHVAQSFLRFGSYQIHASRGKEDLDIVGVEGSSVVDLTSNKYAAWSVEVAERTASLIATWQGVGFTHGVLNRDNIYTPNATDLPWRRYCFANQPDIGLWNIGQFTATLSAAQLISNEEANYAMESIKADTTTIPNNELPVPLKAVLLDISQERKEAWGENLS</sequence>
<reference evidence="12" key="1">
    <citation type="submission" date="2022-05" db="EMBL/GenBank/DDBJ databases">
        <title>The Musa troglodytarum L. genome provides insights into the mechanism of non-climacteric behaviour and enrichment of carotenoids.</title>
        <authorList>
            <person name="Wang J."/>
        </authorList>
    </citation>
    <scope>NUCLEOTIDE SEQUENCE</scope>
    <source>
        <tissue evidence="12">Leaf</tissue>
    </source>
</reference>
<evidence type="ECO:0000256" key="2">
    <source>
        <dbReference type="ARBA" id="ARBA00009747"/>
    </source>
</evidence>
<dbReference type="GO" id="GO:0070733">
    <property type="term" value="F:AMPylase activity"/>
    <property type="evidence" value="ECO:0007669"/>
    <property type="project" value="TreeGrafter"/>
</dbReference>
<feature type="non-terminal residue" evidence="12">
    <location>
        <position position="1"/>
    </location>
</feature>
<dbReference type="GO" id="GO:0005524">
    <property type="term" value="F:ATP binding"/>
    <property type="evidence" value="ECO:0007669"/>
    <property type="project" value="UniProtKB-KW"/>
</dbReference>
<dbReference type="PANTHER" id="PTHR32057:SF14">
    <property type="entry name" value="PROTEIN ADENYLYLTRANSFERASE SELO, MITOCHONDRIAL"/>
    <property type="match status" value="1"/>
</dbReference>
<evidence type="ECO:0000313" key="13">
    <source>
        <dbReference type="Proteomes" id="UP001055439"/>
    </source>
</evidence>
<keyword evidence="5" id="KW-0479">Metal-binding</keyword>
<evidence type="ECO:0000256" key="6">
    <source>
        <dbReference type="ARBA" id="ARBA00022741"/>
    </source>
</evidence>
<evidence type="ECO:0000256" key="1">
    <source>
        <dbReference type="ARBA" id="ARBA00001946"/>
    </source>
</evidence>
<dbReference type="PANTHER" id="PTHR32057">
    <property type="entry name" value="PROTEIN ADENYLYLTRANSFERASE SELO, MITOCHONDRIAL"/>
    <property type="match status" value="1"/>
</dbReference>
<dbReference type="GO" id="GO:0046872">
    <property type="term" value="F:metal ion binding"/>
    <property type="evidence" value="ECO:0007669"/>
    <property type="project" value="UniProtKB-KW"/>
</dbReference>
<name>A0A9E7KE50_9LILI</name>
<comment type="cofactor">
    <cofactor evidence="1">
        <name>Mg(2+)</name>
        <dbReference type="ChEBI" id="CHEBI:18420"/>
    </cofactor>
</comment>
<dbReference type="EMBL" id="CP097509">
    <property type="protein sequence ID" value="URE14136.1"/>
    <property type="molecule type" value="Genomic_DNA"/>
</dbReference>
<accession>A0A9E7KE50</accession>
<keyword evidence="4" id="KW-0548">Nucleotidyltransferase</keyword>
<evidence type="ECO:0000256" key="7">
    <source>
        <dbReference type="ARBA" id="ARBA00022840"/>
    </source>
</evidence>
<dbReference type="Proteomes" id="UP001055439">
    <property type="component" value="Chromosome 7"/>
</dbReference>
<dbReference type="AlphaFoldDB" id="A0A9E7KE50"/>
<keyword evidence="11" id="KW-0812">Transmembrane</keyword>
<proteinExistence type="inferred from homology"/>
<evidence type="ECO:0000256" key="11">
    <source>
        <dbReference type="SAM" id="Phobius"/>
    </source>
</evidence>
<feature type="compositionally biased region" description="Low complexity" evidence="10">
    <location>
        <begin position="10"/>
        <end position="20"/>
    </location>
</feature>
<evidence type="ECO:0000256" key="5">
    <source>
        <dbReference type="ARBA" id="ARBA00022723"/>
    </source>
</evidence>
<evidence type="ECO:0000313" key="12">
    <source>
        <dbReference type="EMBL" id="URE14136.1"/>
    </source>
</evidence>
<keyword evidence="3" id="KW-0808">Transferase</keyword>
<feature type="transmembrane region" description="Helical" evidence="11">
    <location>
        <begin position="122"/>
        <end position="145"/>
    </location>
</feature>
<dbReference type="Pfam" id="PF02696">
    <property type="entry name" value="SelO"/>
    <property type="match status" value="1"/>
</dbReference>
<dbReference type="OrthoDB" id="10254721at2759"/>
<keyword evidence="11" id="KW-0472">Membrane</keyword>
<evidence type="ECO:0000256" key="10">
    <source>
        <dbReference type="SAM" id="MobiDB-lite"/>
    </source>
</evidence>
<evidence type="ECO:0000256" key="9">
    <source>
        <dbReference type="ARBA" id="ARBA00031547"/>
    </source>
</evidence>
<dbReference type="GO" id="GO:0009534">
    <property type="term" value="C:chloroplast thylakoid"/>
    <property type="evidence" value="ECO:0007669"/>
    <property type="project" value="TreeGrafter"/>
</dbReference>
<evidence type="ECO:0000256" key="4">
    <source>
        <dbReference type="ARBA" id="ARBA00022695"/>
    </source>
</evidence>
<keyword evidence="8" id="KW-0460">Magnesium</keyword>
<feature type="region of interest" description="Disordered" evidence="10">
    <location>
        <begin position="1"/>
        <end position="21"/>
    </location>
</feature>
<comment type="similarity">
    <text evidence="2">Belongs to the SELO family.</text>
</comment>
<keyword evidence="11" id="KW-1133">Transmembrane helix</keyword>
<protein>
    <recommendedName>
        <fullName evidence="9">Selenoprotein O</fullName>
    </recommendedName>
</protein>
<keyword evidence="7" id="KW-0067">ATP-binding</keyword>
<organism evidence="12 13">
    <name type="scientific">Musa troglodytarum</name>
    <name type="common">fe'i banana</name>
    <dbReference type="NCBI Taxonomy" id="320322"/>
    <lineage>
        <taxon>Eukaryota</taxon>
        <taxon>Viridiplantae</taxon>
        <taxon>Streptophyta</taxon>
        <taxon>Embryophyta</taxon>
        <taxon>Tracheophyta</taxon>
        <taxon>Spermatophyta</taxon>
        <taxon>Magnoliopsida</taxon>
        <taxon>Liliopsida</taxon>
        <taxon>Zingiberales</taxon>
        <taxon>Musaceae</taxon>
        <taxon>Musa</taxon>
    </lineage>
</organism>
<keyword evidence="6" id="KW-0547">Nucleotide-binding</keyword>
<dbReference type="GO" id="GO:0016301">
    <property type="term" value="F:kinase activity"/>
    <property type="evidence" value="ECO:0007669"/>
    <property type="project" value="UniProtKB-KW"/>
</dbReference>
<gene>
    <name evidence="12" type="ORF">MUK42_11174</name>
</gene>
<dbReference type="InterPro" id="IPR003846">
    <property type="entry name" value="SelO"/>
</dbReference>
<evidence type="ECO:0000256" key="3">
    <source>
        <dbReference type="ARBA" id="ARBA00022679"/>
    </source>
</evidence>
<keyword evidence="12" id="KW-0418">Kinase</keyword>